<organism evidence="4 5">
    <name type="scientific">Clostridium yunnanense</name>
    <dbReference type="NCBI Taxonomy" id="2800325"/>
    <lineage>
        <taxon>Bacteria</taxon>
        <taxon>Bacillati</taxon>
        <taxon>Bacillota</taxon>
        <taxon>Clostridia</taxon>
        <taxon>Eubacteriales</taxon>
        <taxon>Clostridiaceae</taxon>
        <taxon>Clostridium</taxon>
    </lineage>
</organism>
<reference evidence="5" key="1">
    <citation type="submission" date="2021-01" db="EMBL/GenBank/DDBJ databases">
        <title>Genome public.</title>
        <authorList>
            <person name="Liu C."/>
            <person name="Sun Q."/>
        </authorList>
    </citation>
    <scope>NUCLEOTIDE SEQUENCE [LARGE SCALE GENOMIC DNA]</scope>
    <source>
        <strain evidence="5">YIM B02505</strain>
    </source>
</reference>
<keyword evidence="5" id="KW-1185">Reference proteome</keyword>
<name>A0ABS1EML7_9CLOT</name>
<keyword evidence="1" id="KW-0808">Transferase</keyword>
<dbReference type="EMBL" id="JAENHN010000026">
    <property type="protein sequence ID" value="MBK1810573.1"/>
    <property type="molecule type" value="Genomic_DNA"/>
</dbReference>
<keyword evidence="2" id="KW-0012">Acyltransferase</keyword>
<dbReference type="Pfam" id="PF00583">
    <property type="entry name" value="Acetyltransf_1"/>
    <property type="match status" value="1"/>
</dbReference>
<comment type="caution">
    <text evidence="4">The sequence shown here is derived from an EMBL/GenBank/DDBJ whole genome shotgun (WGS) entry which is preliminary data.</text>
</comment>
<protein>
    <submittedName>
        <fullName evidence="4">GNAT family N-acetyltransferase</fullName>
    </submittedName>
</protein>
<feature type="domain" description="N-acetyltransferase" evidence="3">
    <location>
        <begin position="4"/>
        <end position="141"/>
    </location>
</feature>
<accession>A0ABS1EML7</accession>
<evidence type="ECO:0000313" key="5">
    <source>
        <dbReference type="Proteomes" id="UP000596739"/>
    </source>
</evidence>
<dbReference type="PANTHER" id="PTHR43420">
    <property type="entry name" value="ACETYLTRANSFERASE"/>
    <property type="match status" value="1"/>
</dbReference>
<dbReference type="RefSeq" id="WP_200267916.1">
    <property type="nucleotide sequence ID" value="NZ_JAENHN010000026.1"/>
</dbReference>
<dbReference type="PROSITE" id="PS51186">
    <property type="entry name" value="GNAT"/>
    <property type="match status" value="2"/>
</dbReference>
<dbReference type="Proteomes" id="UP000596739">
    <property type="component" value="Unassembled WGS sequence"/>
</dbReference>
<sequence>MIIKEFSELNEELINSIRILENVCKEHDGLNGDMFLDNSLNFNKDIKNLFMAYEDDILVSVLYMFLPTKAEAEISAYTHPKYRNKGCFKALLHRASEETKKYGIKDLLFVCESQSKDGKETIKNLKADYDFTEYLLKFNRDCKKITPSDLIRIRKASYDDAEKIIDVSVDAFDDSYEVAESFAVKTLEAADREIYVAELNNQIIGSCSVSYDGNDIFLFGFAIAKVNQGKGMGKETLMKLIEVLCRDESKNIFIEVDSGNDIAFNLYKKCGFEIKTAFEYHRKTM</sequence>
<dbReference type="CDD" id="cd04301">
    <property type="entry name" value="NAT_SF"/>
    <property type="match status" value="2"/>
</dbReference>
<evidence type="ECO:0000256" key="1">
    <source>
        <dbReference type="ARBA" id="ARBA00022679"/>
    </source>
</evidence>
<proteinExistence type="predicted"/>
<dbReference type="Gene3D" id="3.40.630.30">
    <property type="match status" value="2"/>
</dbReference>
<evidence type="ECO:0000259" key="3">
    <source>
        <dbReference type="PROSITE" id="PS51186"/>
    </source>
</evidence>
<evidence type="ECO:0000313" key="4">
    <source>
        <dbReference type="EMBL" id="MBK1810573.1"/>
    </source>
</evidence>
<dbReference type="InterPro" id="IPR000182">
    <property type="entry name" value="GNAT_dom"/>
</dbReference>
<dbReference type="SUPFAM" id="SSF55729">
    <property type="entry name" value="Acyl-CoA N-acyltransferases (Nat)"/>
    <property type="match status" value="2"/>
</dbReference>
<evidence type="ECO:0000256" key="2">
    <source>
        <dbReference type="ARBA" id="ARBA00023315"/>
    </source>
</evidence>
<gene>
    <name evidence="4" type="ORF">JHL18_07980</name>
</gene>
<dbReference type="InterPro" id="IPR016181">
    <property type="entry name" value="Acyl_CoA_acyltransferase"/>
</dbReference>
<feature type="domain" description="N-acetyltransferase" evidence="3">
    <location>
        <begin position="151"/>
        <end position="285"/>
    </location>
</feature>
<dbReference type="InterPro" id="IPR050680">
    <property type="entry name" value="YpeA/RimI_acetyltransf"/>
</dbReference>